<accession>Q2GMR7</accession>
<sequence>MIPFPSGQGGREICSAAPEINVAGDGIRAALHRSNRVATRPPPIVGVSQEAPSPPTQPGALNDLISRVSESATAENVSLPDGPCSPRCSHASEPKAQPSTVSPLDILASAVAAVSGVSDIDSAPQILASPSQSALYSCGDLVGSSVSPASADCPFAGYFGPQSPKLQKDWQVLSLQSVESIFKLESSACDPVSARLIDEADVNYLFNLFFTVRNPLLGLLDPELHTPEYVYASSFTLFSAICCLGCAVSSRPRDRVIHAALLSLADANMKWSIAVSVRGVEIIQAIVLMQYWAPMRTRHSSDPSSLHLSHAAQLARELAIYDPDRVDDYLAASIPTAADDLKERLRRNFERTWLCIFIADQSFGVVNGRRLGVSWNEIPPGAFHWWQKPMTNPLTVACWPP</sequence>
<dbReference type="InParanoid" id="Q2GMR7"/>
<dbReference type="OrthoDB" id="3163292at2759"/>
<dbReference type="AlphaFoldDB" id="Q2GMR7"/>
<dbReference type="GO" id="GO:0006351">
    <property type="term" value="P:DNA-templated transcription"/>
    <property type="evidence" value="ECO:0007669"/>
    <property type="project" value="InterPro"/>
</dbReference>
<dbReference type="STRING" id="306901.Q2GMR7"/>
<evidence type="ECO:0000256" key="2">
    <source>
        <dbReference type="ARBA" id="ARBA00023015"/>
    </source>
</evidence>
<dbReference type="GO" id="GO:0008270">
    <property type="term" value="F:zinc ion binding"/>
    <property type="evidence" value="ECO:0007669"/>
    <property type="project" value="InterPro"/>
</dbReference>
<dbReference type="InterPro" id="IPR007219">
    <property type="entry name" value="XnlR_reg_dom"/>
</dbReference>
<dbReference type="CDD" id="cd12148">
    <property type="entry name" value="fungal_TF_MHR"/>
    <property type="match status" value="1"/>
</dbReference>
<name>Q2GMR7_CHAGB</name>
<dbReference type="EMBL" id="CH408036">
    <property type="protein sequence ID" value="EAQ82919.1"/>
    <property type="molecule type" value="Genomic_DNA"/>
</dbReference>
<organism evidence="8 9">
    <name type="scientific">Chaetomium globosum (strain ATCC 6205 / CBS 148.51 / DSM 1962 / NBRC 6347 / NRRL 1970)</name>
    <name type="common">Soil fungus</name>
    <dbReference type="NCBI Taxonomy" id="306901"/>
    <lineage>
        <taxon>Eukaryota</taxon>
        <taxon>Fungi</taxon>
        <taxon>Dikarya</taxon>
        <taxon>Ascomycota</taxon>
        <taxon>Pezizomycotina</taxon>
        <taxon>Sordariomycetes</taxon>
        <taxon>Sordariomycetidae</taxon>
        <taxon>Sordariales</taxon>
        <taxon>Chaetomiaceae</taxon>
        <taxon>Chaetomium</taxon>
    </lineage>
</organism>
<dbReference type="Proteomes" id="UP000001056">
    <property type="component" value="Unassembled WGS sequence"/>
</dbReference>
<comment type="subcellular location">
    <subcellularLocation>
        <location evidence="1">Nucleus</location>
    </subcellularLocation>
</comment>
<protein>
    <recommendedName>
        <fullName evidence="7">Xylanolytic transcriptional activator regulatory domain-containing protein</fullName>
    </recommendedName>
</protein>
<reference evidence="9" key="1">
    <citation type="journal article" date="2015" name="Genome Announc.">
        <title>Draft genome sequence of the cellulolytic fungus Chaetomium globosum.</title>
        <authorList>
            <person name="Cuomo C.A."/>
            <person name="Untereiner W.A."/>
            <person name="Ma L.-J."/>
            <person name="Grabherr M."/>
            <person name="Birren B.W."/>
        </authorList>
    </citation>
    <scope>NUCLEOTIDE SEQUENCE [LARGE SCALE GENOMIC DNA]</scope>
    <source>
        <strain evidence="9">ATCC 6205 / CBS 148.51 / DSM 1962 / NBRC 6347 / NRRL 1970</strain>
    </source>
</reference>
<evidence type="ECO:0000256" key="5">
    <source>
        <dbReference type="ARBA" id="ARBA00023242"/>
    </source>
</evidence>
<dbReference type="Pfam" id="PF04082">
    <property type="entry name" value="Fungal_trans"/>
    <property type="match status" value="1"/>
</dbReference>
<dbReference type="GO" id="GO:0000976">
    <property type="term" value="F:transcription cis-regulatory region binding"/>
    <property type="evidence" value="ECO:0007669"/>
    <property type="project" value="TreeGrafter"/>
</dbReference>
<evidence type="ECO:0000256" key="3">
    <source>
        <dbReference type="ARBA" id="ARBA00023125"/>
    </source>
</evidence>
<feature type="region of interest" description="Disordered" evidence="6">
    <location>
        <begin position="72"/>
        <end position="99"/>
    </location>
</feature>
<dbReference type="eggNOG" id="ENOG502QWMI">
    <property type="taxonomic scope" value="Eukaryota"/>
</dbReference>
<evidence type="ECO:0000259" key="7">
    <source>
        <dbReference type="Pfam" id="PF04082"/>
    </source>
</evidence>
<dbReference type="VEuPathDB" id="FungiDB:CHGG_10737"/>
<feature type="region of interest" description="Disordered" evidence="6">
    <location>
        <begin position="39"/>
        <end position="59"/>
    </location>
</feature>
<keyword evidence="4" id="KW-0804">Transcription</keyword>
<dbReference type="PANTHER" id="PTHR31845">
    <property type="entry name" value="FINGER DOMAIN PROTEIN, PUTATIVE-RELATED"/>
    <property type="match status" value="1"/>
</dbReference>
<dbReference type="PANTHER" id="PTHR31845:SF17">
    <property type="entry name" value="ZN(II)2CYS6 TRANSCRIPTION FACTOR (EUROFUNG)"/>
    <property type="match status" value="1"/>
</dbReference>
<keyword evidence="5" id="KW-0539">Nucleus</keyword>
<dbReference type="InterPro" id="IPR051089">
    <property type="entry name" value="prtT"/>
</dbReference>
<evidence type="ECO:0000313" key="8">
    <source>
        <dbReference type="EMBL" id="EAQ82919.1"/>
    </source>
</evidence>
<dbReference type="GO" id="GO:0005634">
    <property type="term" value="C:nucleus"/>
    <property type="evidence" value="ECO:0007669"/>
    <property type="project" value="UniProtKB-SubCell"/>
</dbReference>
<dbReference type="RefSeq" id="XP_001226004.1">
    <property type="nucleotide sequence ID" value="XM_001226003.1"/>
</dbReference>
<dbReference type="GeneID" id="4397228"/>
<evidence type="ECO:0000256" key="6">
    <source>
        <dbReference type="SAM" id="MobiDB-lite"/>
    </source>
</evidence>
<keyword evidence="2" id="KW-0805">Transcription regulation</keyword>
<gene>
    <name evidence="8" type="ORF">CHGG_10737</name>
</gene>
<dbReference type="GO" id="GO:0000981">
    <property type="term" value="F:DNA-binding transcription factor activity, RNA polymerase II-specific"/>
    <property type="evidence" value="ECO:0007669"/>
    <property type="project" value="TreeGrafter"/>
</dbReference>
<proteinExistence type="predicted"/>
<keyword evidence="9" id="KW-1185">Reference proteome</keyword>
<evidence type="ECO:0000256" key="1">
    <source>
        <dbReference type="ARBA" id="ARBA00004123"/>
    </source>
</evidence>
<keyword evidence="3" id="KW-0238">DNA-binding</keyword>
<feature type="domain" description="Xylanolytic transcriptional activator regulatory" evidence="7">
    <location>
        <begin position="207"/>
        <end position="369"/>
    </location>
</feature>
<evidence type="ECO:0000313" key="9">
    <source>
        <dbReference type="Proteomes" id="UP000001056"/>
    </source>
</evidence>
<dbReference type="HOGENOM" id="CLU_686965_0_0_1"/>
<evidence type="ECO:0000256" key="4">
    <source>
        <dbReference type="ARBA" id="ARBA00023163"/>
    </source>
</evidence>